<proteinExistence type="predicted"/>
<accession>A0AC34REQ6</accession>
<protein>
    <submittedName>
        <fullName evidence="2">Uncharacterized protein</fullName>
    </submittedName>
</protein>
<organism evidence="1 2">
    <name type="scientific">Panagrolaimus sp. JU765</name>
    <dbReference type="NCBI Taxonomy" id="591449"/>
    <lineage>
        <taxon>Eukaryota</taxon>
        <taxon>Metazoa</taxon>
        <taxon>Ecdysozoa</taxon>
        <taxon>Nematoda</taxon>
        <taxon>Chromadorea</taxon>
        <taxon>Rhabditida</taxon>
        <taxon>Tylenchina</taxon>
        <taxon>Panagrolaimomorpha</taxon>
        <taxon>Panagrolaimoidea</taxon>
        <taxon>Panagrolaimidae</taxon>
        <taxon>Panagrolaimus</taxon>
    </lineage>
</organism>
<reference evidence="2" key="1">
    <citation type="submission" date="2022-11" db="UniProtKB">
        <authorList>
            <consortium name="WormBaseParasite"/>
        </authorList>
    </citation>
    <scope>IDENTIFICATION</scope>
</reference>
<dbReference type="Proteomes" id="UP000887576">
    <property type="component" value="Unplaced"/>
</dbReference>
<evidence type="ECO:0000313" key="1">
    <source>
        <dbReference type="Proteomes" id="UP000887576"/>
    </source>
</evidence>
<evidence type="ECO:0000313" key="2">
    <source>
        <dbReference type="WBParaSite" id="JU765_v2.g6131.t1"/>
    </source>
</evidence>
<dbReference type="WBParaSite" id="JU765_v2.g6131.t1">
    <property type="protein sequence ID" value="JU765_v2.g6131.t1"/>
    <property type="gene ID" value="JU765_v2.g6131"/>
</dbReference>
<sequence length="424" mass="49153">MEISGKKLIWLTFILFGSAFLQYQWKKTDIPQHLVGHPVKLREHFIPDTLAEELLQTLKQLGKFTANKSAFKPSGLAEDYQANPALDGKHGKLFLVPDETNTFLTLADRLDVIYHFTKYGGVDGLKENFDLLMRRMQIFENHDKNHHITKQLLSNQFLQELKDSCPKNRQLLDGFDQSITIRLPGQMTPISLDVPHFRGIINDYYPSWLLVVMAASGLYQDEFIHQSQAKITLHNWNNTKKGGNFAFFTKNEIKPLYVQPIPRNAVFFDGSKTMHATTIYKPKAHPPQLLINATNYLQFLENDDWLLFSDERPLQKYKTKDLHITFVYRARCFESEKQKEQYRTLNKENMKPVDEVIKELTQALSKQTGSSTVDLEKLSKIDLAVKLVENFVKYPLPTKALIPFNYCIIPMLFPSVQAYFNHFC</sequence>
<name>A0AC34REQ6_9BILA</name>